<organism evidence="1 2">
    <name type="scientific">Caerostris darwini</name>
    <dbReference type="NCBI Taxonomy" id="1538125"/>
    <lineage>
        <taxon>Eukaryota</taxon>
        <taxon>Metazoa</taxon>
        <taxon>Ecdysozoa</taxon>
        <taxon>Arthropoda</taxon>
        <taxon>Chelicerata</taxon>
        <taxon>Arachnida</taxon>
        <taxon>Araneae</taxon>
        <taxon>Araneomorphae</taxon>
        <taxon>Entelegynae</taxon>
        <taxon>Araneoidea</taxon>
        <taxon>Araneidae</taxon>
        <taxon>Caerostris</taxon>
    </lineage>
</organism>
<keyword evidence="2" id="KW-1185">Reference proteome</keyword>
<dbReference type="EMBL" id="BPLQ01009257">
    <property type="protein sequence ID" value="GIY42730.1"/>
    <property type="molecule type" value="Genomic_DNA"/>
</dbReference>
<gene>
    <name evidence="1" type="ORF">CDAR_53531</name>
</gene>
<proteinExistence type="predicted"/>
<evidence type="ECO:0008006" key="3">
    <source>
        <dbReference type="Google" id="ProtNLM"/>
    </source>
</evidence>
<dbReference type="Proteomes" id="UP001054837">
    <property type="component" value="Unassembled WGS sequence"/>
</dbReference>
<name>A0AAV4T9J4_9ARAC</name>
<sequence>MNIGISMVACAELFHVVSLWRFNRVLDVLPNTTDEKRLLIASECSNHKSLSRVLKTLPYRVLWWRPEFTIRELFWSIFHYKNKETITLALFY</sequence>
<evidence type="ECO:0000313" key="1">
    <source>
        <dbReference type="EMBL" id="GIY42730.1"/>
    </source>
</evidence>
<accession>A0AAV4T9J4</accession>
<reference evidence="1 2" key="1">
    <citation type="submission" date="2021-06" db="EMBL/GenBank/DDBJ databases">
        <title>Caerostris darwini draft genome.</title>
        <authorList>
            <person name="Kono N."/>
            <person name="Arakawa K."/>
        </authorList>
    </citation>
    <scope>NUCLEOTIDE SEQUENCE [LARGE SCALE GENOMIC DNA]</scope>
</reference>
<dbReference type="AlphaFoldDB" id="A0AAV4T9J4"/>
<comment type="caution">
    <text evidence="1">The sequence shown here is derived from an EMBL/GenBank/DDBJ whole genome shotgun (WGS) entry which is preliminary data.</text>
</comment>
<protein>
    <recommendedName>
        <fullName evidence="3">Maturase K</fullName>
    </recommendedName>
</protein>
<evidence type="ECO:0000313" key="2">
    <source>
        <dbReference type="Proteomes" id="UP001054837"/>
    </source>
</evidence>